<dbReference type="EMBL" id="MN428057">
    <property type="protein sequence ID" value="QFP97010.1"/>
    <property type="molecule type" value="Genomic_DNA"/>
</dbReference>
<dbReference type="RefSeq" id="YP_010654748.1">
    <property type="nucleotide sequence ID" value="NC_070815.1"/>
</dbReference>
<dbReference type="Proteomes" id="UP000325796">
    <property type="component" value="Segment"/>
</dbReference>
<evidence type="ECO:0000313" key="2">
    <source>
        <dbReference type="EMBL" id="QFP97010.1"/>
    </source>
</evidence>
<evidence type="ECO:0000256" key="1">
    <source>
        <dbReference type="SAM" id="MobiDB-lite"/>
    </source>
</evidence>
<protein>
    <submittedName>
        <fullName evidence="2">Uncharacterized protein</fullName>
    </submittedName>
</protein>
<dbReference type="GeneID" id="77930597"/>
<dbReference type="KEGG" id="vg:77930597"/>
<proteinExistence type="predicted"/>
<feature type="region of interest" description="Disordered" evidence="1">
    <location>
        <begin position="1"/>
        <end position="43"/>
    </location>
</feature>
<name>A0A5P8DFS3_9CAUD</name>
<evidence type="ECO:0000313" key="3">
    <source>
        <dbReference type="Proteomes" id="UP000325796"/>
    </source>
</evidence>
<feature type="compositionally biased region" description="Basic and acidic residues" evidence="1">
    <location>
        <begin position="1"/>
        <end position="36"/>
    </location>
</feature>
<sequence>MSDDDERSRGDDGDCEWHEADPYTTERRRLENERNPADPTDATPWEVSALEFIDEVMAAASSSDGFDLGSYSAPMGRRQGVRQKNMPWIGEIKTPGVHRRDEGGNREYRMYFAEPNLSRALLAALLAYKTSEQTTQKIRNTLVPKSSSRQSAQIRSAAGIVRRWCKSKGVGWRSLR</sequence>
<reference evidence="2 3" key="1">
    <citation type="submission" date="2019-09" db="EMBL/GenBank/DDBJ databases">
        <authorList>
            <person name="Scherer A.E."/>
            <person name="Alayouni A."/>
            <person name="Blackmon D.M."/>
            <person name="Cruz D.E."/>
            <person name="Esteban-Lopez J.D."/>
            <person name="Fernandez D.J."/>
            <person name="Hull S."/>
            <person name="Irizarry A."/>
            <person name="Lwin N."/>
            <person name="Perkins J."/>
            <person name="Pincus L.M."/>
            <person name="Prome N.A."/>
            <person name="Saeed S."/>
            <person name="Solares N."/>
            <person name="Zou W."/>
            <person name="Ball S.L."/>
            <person name="Garlena R.A."/>
            <person name="Russell D.A."/>
            <person name="Pope W.H."/>
            <person name="Jacobs-Sera D."/>
            <person name="Hatfull G.F."/>
        </authorList>
    </citation>
    <scope>NUCLEOTIDE SEQUENCE [LARGE SCALE GENOMIC DNA]</scope>
</reference>
<accession>A0A5P8DFS3</accession>
<keyword evidence="3" id="KW-1185">Reference proteome</keyword>
<organism evidence="2 3">
    <name type="scientific">Gordonia phage Suerte</name>
    <dbReference type="NCBI Taxonomy" id="2652883"/>
    <lineage>
        <taxon>Viruses</taxon>
        <taxon>Duplodnaviria</taxon>
        <taxon>Heunggongvirae</taxon>
        <taxon>Uroviricota</taxon>
        <taxon>Caudoviricetes</taxon>
        <taxon>Beenievirus</taxon>
        <taxon>Beenievirus suerte</taxon>
    </lineage>
</organism>
<gene>
    <name evidence="2" type="primary">39</name>
    <name evidence="2" type="ORF">SEA_SUERTE_39</name>
</gene>